<evidence type="ECO:0000256" key="13">
    <source>
        <dbReference type="ARBA" id="ARBA00093635"/>
    </source>
</evidence>
<dbReference type="Gene3D" id="1.25.40.10">
    <property type="entry name" value="Tetratricopeptide repeat domain"/>
    <property type="match status" value="1"/>
</dbReference>
<evidence type="ECO:0000256" key="11">
    <source>
        <dbReference type="ARBA" id="ARBA00048985"/>
    </source>
</evidence>
<evidence type="ECO:0000256" key="1">
    <source>
        <dbReference type="ARBA" id="ARBA00004123"/>
    </source>
</evidence>
<keyword evidence="10" id="KW-0539">Nucleus</keyword>
<dbReference type="OrthoDB" id="6502587at2759"/>
<dbReference type="PANTHER" id="PTHR46165">
    <property type="entry name" value="SET AND MYND DOMAIN-CONTAINING PROTEIN 4"/>
    <property type="match status" value="1"/>
</dbReference>
<evidence type="ECO:0000256" key="12">
    <source>
        <dbReference type="ARBA" id="ARBA00093423"/>
    </source>
</evidence>
<evidence type="ECO:0000256" key="8">
    <source>
        <dbReference type="ARBA" id="ARBA00022771"/>
    </source>
</evidence>
<comment type="function">
    <text evidence="12">Protein-lysine N-methyltransferase. Monomethylates PRMT5, modulating its transcriptional activity. May also act as a histone methyltransferase. Plays a critical role in cardiac development. Acts as a key epigenetic regulator of gene expression during cardiac development via its dual activities as a methyltransferase and negative regulator of HDAC1.</text>
</comment>
<dbReference type="Pfam" id="PF00856">
    <property type="entry name" value="SET"/>
    <property type="match status" value="1"/>
</dbReference>
<accession>A0A443S587</accession>
<dbReference type="PROSITE" id="PS50865">
    <property type="entry name" value="ZF_MYND_2"/>
    <property type="match status" value="1"/>
</dbReference>
<keyword evidence="4" id="KW-0489">Methyltransferase</keyword>
<dbReference type="EMBL" id="NCKV01008139">
    <property type="protein sequence ID" value="RWS22690.1"/>
    <property type="molecule type" value="Genomic_DNA"/>
</dbReference>
<dbReference type="AlphaFoldDB" id="A0A443S587"/>
<keyword evidence="5" id="KW-0808">Transferase</keyword>
<dbReference type="PANTHER" id="PTHR46165:SF2">
    <property type="entry name" value="SET AND MYND DOMAIN-CONTAINING PROTEIN 4"/>
    <property type="match status" value="1"/>
</dbReference>
<comment type="catalytic activity">
    <reaction evidence="11">
        <text>L-lysyl-[protein] + S-adenosyl-L-methionine = N(6)-methyl-L-lysyl-[protein] + S-adenosyl-L-homocysteine + H(+)</text>
        <dbReference type="Rhea" id="RHEA:51736"/>
        <dbReference type="Rhea" id="RHEA-COMP:9752"/>
        <dbReference type="Rhea" id="RHEA-COMP:13053"/>
        <dbReference type="ChEBI" id="CHEBI:15378"/>
        <dbReference type="ChEBI" id="CHEBI:29969"/>
        <dbReference type="ChEBI" id="CHEBI:57856"/>
        <dbReference type="ChEBI" id="CHEBI:59789"/>
        <dbReference type="ChEBI" id="CHEBI:61929"/>
    </reaction>
</comment>
<keyword evidence="3" id="KW-0963">Cytoplasm</keyword>
<comment type="subcellular location">
    <subcellularLocation>
        <location evidence="2">Cytoplasm</location>
    </subcellularLocation>
    <subcellularLocation>
        <location evidence="1">Nucleus</location>
    </subcellularLocation>
</comment>
<name>A0A443S587_9ACAR</name>
<dbReference type="SUPFAM" id="SSF82199">
    <property type="entry name" value="SET domain"/>
    <property type="match status" value="1"/>
</dbReference>
<evidence type="ECO:0000256" key="2">
    <source>
        <dbReference type="ARBA" id="ARBA00004496"/>
    </source>
</evidence>
<dbReference type="SUPFAM" id="SSF144232">
    <property type="entry name" value="HIT/MYND zinc finger-like"/>
    <property type="match status" value="1"/>
</dbReference>
<evidence type="ECO:0000259" key="16">
    <source>
        <dbReference type="PROSITE" id="PS50865"/>
    </source>
</evidence>
<dbReference type="InterPro" id="IPR011990">
    <property type="entry name" value="TPR-like_helical_dom_sf"/>
</dbReference>
<evidence type="ECO:0000313" key="18">
    <source>
        <dbReference type="Proteomes" id="UP000288716"/>
    </source>
</evidence>
<dbReference type="STRING" id="299467.A0A443S587"/>
<evidence type="ECO:0000256" key="10">
    <source>
        <dbReference type="ARBA" id="ARBA00023242"/>
    </source>
</evidence>
<evidence type="ECO:0000313" key="17">
    <source>
        <dbReference type="EMBL" id="RWS22690.1"/>
    </source>
</evidence>
<dbReference type="GO" id="GO:0042826">
    <property type="term" value="F:histone deacetylase binding"/>
    <property type="evidence" value="ECO:0007669"/>
    <property type="project" value="TreeGrafter"/>
</dbReference>
<evidence type="ECO:0000256" key="7">
    <source>
        <dbReference type="ARBA" id="ARBA00022723"/>
    </source>
</evidence>
<keyword evidence="8 15" id="KW-0863">Zinc-finger</keyword>
<organism evidence="17 18">
    <name type="scientific">Leptotrombidium deliense</name>
    <dbReference type="NCBI Taxonomy" id="299467"/>
    <lineage>
        <taxon>Eukaryota</taxon>
        <taxon>Metazoa</taxon>
        <taxon>Ecdysozoa</taxon>
        <taxon>Arthropoda</taxon>
        <taxon>Chelicerata</taxon>
        <taxon>Arachnida</taxon>
        <taxon>Acari</taxon>
        <taxon>Acariformes</taxon>
        <taxon>Trombidiformes</taxon>
        <taxon>Prostigmata</taxon>
        <taxon>Anystina</taxon>
        <taxon>Parasitengona</taxon>
        <taxon>Trombiculoidea</taxon>
        <taxon>Trombiculidae</taxon>
        <taxon>Leptotrombidium</taxon>
    </lineage>
</organism>
<dbReference type="InterPro" id="IPR046341">
    <property type="entry name" value="SET_dom_sf"/>
</dbReference>
<keyword evidence="9" id="KW-0862">Zinc</keyword>
<dbReference type="CDD" id="cd10536">
    <property type="entry name" value="SET_SMYD4"/>
    <property type="match status" value="1"/>
</dbReference>
<dbReference type="VEuPathDB" id="VectorBase:LDEU009350"/>
<dbReference type="GO" id="GO:0008170">
    <property type="term" value="F:N-methyltransferase activity"/>
    <property type="evidence" value="ECO:0007669"/>
    <property type="project" value="UniProtKB-ARBA"/>
</dbReference>
<dbReference type="InterPro" id="IPR002893">
    <property type="entry name" value="Znf_MYND"/>
</dbReference>
<proteinExistence type="predicted"/>
<evidence type="ECO:0000256" key="4">
    <source>
        <dbReference type="ARBA" id="ARBA00022603"/>
    </source>
</evidence>
<evidence type="ECO:0000256" key="3">
    <source>
        <dbReference type="ARBA" id="ARBA00022490"/>
    </source>
</evidence>
<dbReference type="InterPro" id="IPR001214">
    <property type="entry name" value="SET_dom"/>
</dbReference>
<gene>
    <name evidence="17" type="ORF">B4U80_00636</name>
</gene>
<dbReference type="GO" id="GO:0008276">
    <property type="term" value="F:protein methyltransferase activity"/>
    <property type="evidence" value="ECO:0007669"/>
    <property type="project" value="UniProtKB-ARBA"/>
</dbReference>
<evidence type="ECO:0000256" key="14">
    <source>
        <dbReference type="ARBA" id="ARBA00093680"/>
    </source>
</evidence>
<dbReference type="Pfam" id="PF01753">
    <property type="entry name" value="zf-MYND"/>
    <property type="match status" value="1"/>
</dbReference>
<dbReference type="GO" id="GO:0008270">
    <property type="term" value="F:zinc ion binding"/>
    <property type="evidence" value="ECO:0007669"/>
    <property type="project" value="UniProtKB-KW"/>
</dbReference>
<dbReference type="Gene3D" id="6.10.140.2220">
    <property type="match status" value="1"/>
</dbReference>
<protein>
    <recommendedName>
        <fullName evidence="13">Protein-lysine N-methyltransferase SMYD4</fullName>
    </recommendedName>
    <alternativeName>
        <fullName evidence="14">SET and MYND domain-containing protein 4</fullName>
    </alternativeName>
</protein>
<dbReference type="Proteomes" id="UP000288716">
    <property type="component" value="Unassembled WGS sequence"/>
</dbReference>
<evidence type="ECO:0000256" key="15">
    <source>
        <dbReference type="PROSITE-ProRule" id="PRU00134"/>
    </source>
</evidence>
<evidence type="ECO:0000256" key="5">
    <source>
        <dbReference type="ARBA" id="ARBA00022679"/>
    </source>
</evidence>
<dbReference type="InterPro" id="IPR052097">
    <property type="entry name" value="SET-MYND_domain_protein"/>
</dbReference>
<dbReference type="GO" id="GO:0005634">
    <property type="term" value="C:nucleus"/>
    <property type="evidence" value="ECO:0007669"/>
    <property type="project" value="TreeGrafter"/>
</dbReference>
<dbReference type="InterPro" id="IPR044421">
    <property type="entry name" value="SMYD4_SET"/>
</dbReference>
<feature type="domain" description="MYND-type" evidence="16">
    <location>
        <begin position="205"/>
        <end position="246"/>
    </location>
</feature>
<keyword evidence="6" id="KW-0949">S-adenosyl-L-methionine</keyword>
<dbReference type="Gene3D" id="2.170.270.10">
    <property type="entry name" value="SET domain"/>
    <property type="match status" value="1"/>
</dbReference>
<evidence type="ECO:0000256" key="6">
    <source>
        <dbReference type="ARBA" id="ARBA00022691"/>
    </source>
</evidence>
<keyword evidence="18" id="KW-1185">Reference proteome</keyword>
<dbReference type="Gene3D" id="1.10.220.160">
    <property type="match status" value="1"/>
</dbReference>
<dbReference type="GO" id="GO:0032259">
    <property type="term" value="P:methylation"/>
    <property type="evidence" value="ECO:0007669"/>
    <property type="project" value="UniProtKB-KW"/>
</dbReference>
<reference evidence="17 18" key="1">
    <citation type="journal article" date="2018" name="Gigascience">
        <title>Genomes of trombidid mites reveal novel predicted allergens and laterally-transferred genes associated with secondary metabolism.</title>
        <authorList>
            <person name="Dong X."/>
            <person name="Chaisiri K."/>
            <person name="Xia D."/>
            <person name="Armstrong S.D."/>
            <person name="Fang Y."/>
            <person name="Donnelly M.J."/>
            <person name="Kadowaki T."/>
            <person name="McGarry J.W."/>
            <person name="Darby A.C."/>
            <person name="Makepeace B.L."/>
        </authorList>
    </citation>
    <scope>NUCLEOTIDE SEQUENCE [LARGE SCALE GENOMIC DNA]</scope>
    <source>
        <strain evidence="17">UoL-UT</strain>
    </source>
</reference>
<evidence type="ECO:0000256" key="9">
    <source>
        <dbReference type="ARBA" id="ARBA00022833"/>
    </source>
</evidence>
<dbReference type="SUPFAM" id="SSF48452">
    <property type="entry name" value="TPR-like"/>
    <property type="match status" value="1"/>
</dbReference>
<sequence length="613" mass="71090">MVEIKEIEESKNDQLPIELKNLISRVNKYFTDDEVRCKARYNIDKANTNWLKKSEERFKKHKMRGNNLFADGNYNKAIEEYSQAIIWAMFPPESDNQIGFAFGNRSAALCKIGLYSQCIQDIDLAMKYGYPSEQKEKLIKRKQFCLQHIEKETKCRNKETQRCEENIKQKEGEIVAVHSLKKGDIVFIEDSWCTSLDKDYYFTHCYNCFNKIDAKTLFPCFTCSKVRFCCESCSIEAWNKGHKYECQFLDIWSTLFFEISKNPVQLAANMILRADVSHAIEAVRNGNDNSHEYEYNRILKLKDAGENCKDFSKSAALLLTYFSEFAKLPQRKDGQQLRDDIQLFGGLLLKHLQQIQLNAVPILEHDFTTLMHESTKLFQESAIGYGIYTLYNSLKHSCDPNAKITAFDGRRLILRAVKDIAENEVITVSFGVTYKSHTSKERQKFLRENYFFDCNCFACNSEYQSKCNAFLCSECKNTVNYGQSSCPKCEKAFETVEEIDLQVKQIMMKAKSGALALVYKEPDLWKAEHLLVESYRSLIDILCPLNKKIGFISDKLSLCYKLMKKHHLSLKFIVECIECVREEIANRQAKVFSYSFTVKKQRNKGEKGNVSEN</sequence>
<keyword evidence="7" id="KW-0479">Metal-binding</keyword>
<dbReference type="GO" id="GO:0008757">
    <property type="term" value="F:S-adenosylmethionine-dependent methyltransferase activity"/>
    <property type="evidence" value="ECO:0007669"/>
    <property type="project" value="UniProtKB-ARBA"/>
</dbReference>
<dbReference type="GO" id="GO:0005737">
    <property type="term" value="C:cytoplasm"/>
    <property type="evidence" value="ECO:0007669"/>
    <property type="project" value="TreeGrafter"/>
</dbReference>
<comment type="caution">
    <text evidence="17">The sequence shown here is derived from an EMBL/GenBank/DDBJ whole genome shotgun (WGS) entry which is preliminary data.</text>
</comment>